<dbReference type="AlphaFoldDB" id="X1U6J5"/>
<gene>
    <name evidence="1" type="ORF">S12H4_37429</name>
</gene>
<sequence length="157" mass="17638">MYVKVKIWTSFLLIILVAGTLCACGSTAPEVPLPSETPSVTADRVEVVYFHRAQRCNSCIYAETGTRYALSTYFEDELASDKIIFRLVNLEDKENATIVEQYGAFTSSLFINTIIDGSDHIQEVKEIWFILGNDKAFIEIVKGKVEESLKEIPDGFK</sequence>
<comment type="caution">
    <text evidence="1">The sequence shown here is derived from an EMBL/GenBank/DDBJ whole genome shotgun (WGS) entry which is preliminary data.</text>
</comment>
<evidence type="ECO:0000313" key="1">
    <source>
        <dbReference type="EMBL" id="GAI99251.1"/>
    </source>
</evidence>
<dbReference type="PROSITE" id="PS51257">
    <property type="entry name" value="PROKAR_LIPOPROTEIN"/>
    <property type="match status" value="1"/>
</dbReference>
<dbReference type="NCBIfam" id="NF040494">
    <property type="entry name" value="nitrored_ArsF"/>
    <property type="match status" value="1"/>
</dbReference>
<proteinExistence type="predicted"/>
<organism evidence="1">
    <name type="scientific">marine sediment metagenome</name>
    <dbReference type="NCBI Taxonomy" id="412755"/>
    <lineage>
        <taxon>unclassified sequences</taxon>
        <taxon>metagenomes</taxon>
        <taxon>ecological metagenomes</taxon>
    </lineage>
</organism>
<name>X1U6J5_9ZZZZ</name>
<protein>
    <recommendedName>
        <fullName evidence="2">Thioredoxin domain-containing protein</fullName>
    </recommendedName>
</protein>
<dbReference type="InterPro" id="IPR047698">
    <property type="entry name" value="ArsF-like"/>
</dbReference>
<evidence type="ECO:0008006" key="2">
    <source>
        <dbReference type="Google" id="ProtNLM"/>
    </source>
</evidence>
<dbReference type="EMBL" id="BARW01022421">
    <property type="protein sequence ID" value="GAI99251.1"/>
    <property type="molecule type" value="Genomic_DNA"/>
</dbReference>
<reference evidence="1" key="1">
    <citation type="journal article" date="2014" name="Front. Microbiol.">
        <title>High frequency of phylogenetically diverse reductive dehalogenase-homologous genes in deep subseafloor sedimentary metagenomes.</title>
        <authorList>
            <person name="Kawai M."/>
            <person name="Futagami T."/>
            <person name="Toyoda A."/>
            <person name="Takaki Y."/>
            <person name="Nishi S."/>
            <person name="Hori S."/>
            <person name="Arai W."/>
            <person name="Tsubouchi T."/>
            <person name="Morono Y."/>
            <person name="Uchiyama I."/>
            <person name="Ito T."/>
            <person name="Fujiyama A."/>
            <person name="Inagaki F."/>
            <person name="Takami H."/>
        </authorList>
    </citation>
    <scope>NUCLEOTIDE SEQUENCE</scope>
    <source>
        <strain evidence="1">Expedition CK06-06</strain>
    </source>
</reference>
<accession>X1U6J5</accession>